<organism evidence="2 3">
    <name type="scientific">Streptomyces rishiriensis</name>
    <dbReference type="NCBI Taxonomy" id="68264"/>
    <lineage>
        <taxon>Bacteria</taxon>
        <taxon>Bacillati</taxon>
        <taxon>Actinomycetota</taxon>
        <taxon>Actinomycetes</taxon>
        <taxon>Kitasatosporales</taxon>
        <taxon>Streptomycetaceae</taxon>
        <taxon>Streptomyces</taxon>
    </lineage>
</organism>
<evidence type="ECO:0000313" key="2">
    <source>
        <dbReference type="EMBL" id="MDQ0583665.1"/>
    </source>
</evidence>
<reference evidence="2 3" key="1">
    <citation type="submission" date="2023-07" db="EMBL/GenBank/DDBJ databases">
        <title>Comparative genomics of wheat-associated soil bacteria to identify genetic determinants of phenazine resistance.</title>
        <authorList>
            <person name="Mouncey N."/>
        </authorList>
    </citation>
    <scope>NUCLEOTIDE SEQUENCE [LARGE SCALE GENOMIC DNA]</scope>
    <source>
        <strain evidence="2 3">B2I6</strain>
    </source>
</reference>
<name>A0ABU0NX03_STRRH</name>
<dbReference type="EMBL" id="JAUSWV010000002">
    <property type="protein sequence ID" value="MDQ0583665.1"/>
    <property type="molecule type" value="Genomic_DNA"/>
</dbReference>
<evidence type="ECO:0000256" key="1">
    <source>
        <dbReference type="SAM" id="MobiDB-lite"/>
    </source>
</evidence>
<proteinExistence type="predicted"/>
<feature type="region of interest" description="Disordered" evidence="1">
    <location>
        <begin position="1"/>
        <end position="61"/>
    </location>
</feature>
<comment type="caution">
    <text evidence="2">The sequence shown here is derived from an EMBL/GenBank/DDBJ whole genome shotgun (WGS) entry which is preliminary data.</text>
</comment>
<gene>
    <name evidence="2" type="ORF">QF030_005843</name>
</gene>
<protein>
    <submittedName>
        <fullName evidence="2">Uncharacterized protein</fullName>
    </submittedName>
</protein>
<evidence type="ECO:0000313" key="3">
    <source>
        <dbReference type="Proteomes" id="UP001230654"/>
    </source>
</evidence>
<sequence length="61" mass="6006">MGGPSRFGRGRPPVSGATAGRGTATTSGAGAGRARDTGTKKGPLRAEGPLLDVQAAERRSA</sequence>
<feature type="compositionally biased region" description="Low complexity" evidence="1">
    <location>
        <begin position="1"/>
        <end position="28"/>
    </location>
</feature>
<keyword evidence="3" id="KW-1185">Reference proteome</keyword>
<accession>A0ABU0NX03</accession>
<dbReference type="Proteomes" id="UP001230654">
    <property type="component" value="Unassembled WGS sequence"/>
</dbReference>